<feature type="chain" id="PRO_5035855605" evidence="1">
    <location>
        <begin position="21"/>
        <end position="57"/>
    </location>
</feature>
<comment type="caution">
    <text evidence="2">The sequence shown here is derived from an EMBL/GenBank/DDBJ whole genome shotgun (WGS) entry which is preliminary data.</text>
</comment>
<organism evidence="2 3">
    <name type="scientific">Ceratodon purpureus</name>
    <name type="common">Fire moss</name>
    <name type="synonym">Dicranum purpureum</name>
    <dbReference type="NCBI Taxonomy" id="3225"/>
    <lineage>
        <taxon>Eukaryota</taxon>
        <taxon>Viridiplantae</taxon>
        <taxon>Streptophyta</taxon>
        <taxon>Embryophyta</taxon>
        <taxon>Bryophyta</taxon>
        <taxon>Bryophytina</taxon>
        <taxon>Bryopsida</taxon>
        <taxon>Dicranidae</taxon>
        <taxon>Pseudoditrichales</taxon>
        <taxon>Ditrichaceae</taxon>
        <taxon>Ceratodon</taxon>
    </lineage>
</organism>
<sequence>MSRYHIMFVCVLIWINMSQILRWISDSEGLRSACHGGGDGHDLSFDACTLMLRKART</sequence>
<feature type="signal peptide" evidence="1">
    <location>
        <begin position="1"/>
        <end position="20"/>
    </location>
</feature>
<proteinExistence type="predicted"/>
<keyword evidence="1" id="KW-0732">Signal</keyword>
<dbReference type="AlphaFoldDB" id="A0A8T0J4V8"/>
<dbReference type="Proteomes" id="UP000822688">
    <property type="component" value="Chromosome 1"/>
</dbReference>
<accession>A0A8T0J4V8</accession>
<protein>
    <submittedName>
        <fullName evidence="2">Uncharacterized protein</fullName>
    </submittedName>
</protein>
<gene>
    <name evidence="2" type="ORF">KC19_1G111000</name>
</gene>
<keyword evidence="3" id="KW-1185">Reference proteome</keyword>
<dbReference type="EMBL" id="CM026421">
    <property type="protein sequence ID" value="KAG0590575.1"/>
    <property type="molecule type" value="Genomic_DNA"/>
</dbReference>
<evidence type="ECO:0000313" key="3">
    <source>
        <dbReference type="Proteomes" id="UP000822688"/>
    </source>
</evidence>
<name>A0A8T0J4V8_CERPU</name>
<evidence type="ECO:0000256" key="1">
    <source>
        <dbReference type="SAM" id="SignalP"/>
    </source>
</evidence>
<reference evidence="2" key="1">
    <citation type="submission" date="2020-06" db="EMBL/GenBank/DDBJ databases">
        <title>WGS assembly of Ceratodon purpureus strain R40.</title>
        <authorList>
            <person name="Carey S.B."/>
            <person name="Jenkins J."/>
            <person name="Shu S."/>
            <person name="Lovell J.T."/>
            <person name="Sreedasyam A."/>
            <person name="Maumus F."/>
            <person name="Tiley G.P."/>
            <person name="Fernandez-Pozo N."/>
            <person name="Barry K."/>
            <person name="Chen C."/>
            <person name="Wang M."/>
            <person name="Lipzen A."/>
            <person name="Daum C."/>
            <person name="Saski C.A."/>
            <person name="Payton A.C."/>
            <person name="Mcbreen J.C."/>
            <person name="Conrad R.E."/>
            <person name="Kollar L.M."/>
            <person name="Olsson S."/>
            <person name="Huttunen S."/>
            <person name="Landis J.B."/>
            <person name="Wickett N.J."/>
            <person name="Johnson M.G."/>
            <person name="Rensing S.A."/>
            <person name="Grimwood J."/>
            <person name="Schmutz J."/>
            <person name="Mcdaniel S.F."/>
        </authorList>
    </citation>
    <scope>NUCLEOTIDE SEQUENCE</scope>
    <source>
        <strain evidence="2">R40</strain>
    </source>
</reference>
<evidence type="ECO:0000313" key="2">
    <source>
        <dbReference type="EMBL" id="KAG0590575.1"/>
    </source>
</evidence>